<feature type="transmembrane region" description="Helical" evidence="7">
    <location>
        <begin position="1649"/>
        <end position="1673"/>
    </location>
</feature>
<feature type="transmembrane region" description="Helical" evidence="7">
    <location>
        <begin position="319"/>
        <end position="339"/>
    </location>
</feature>
<keyword evidence="10" id="KW-1185">Reference proteome</keyword>
<dbReference type="GO" id="GO:0035556">
    <property type="term" value="P:intracellular signal transduction"/>
    <property type="evidence" value="ECO:0007669"/>
    <property type="project" value="InterPro"/>
</dbReference>
<feature type="transmembrane region" description="Helical" evidence="7">
    <location>
        <begin position="954"/>
        <end position="974"/>
    </location>
</feature>
<protein>
    <recommendedName>
        <fullName evidence="8">Guanylate cyclase domain-containing protein</fullName>
    </recommendedName>
</protein>
<dbReference type="SUPFAM" id="SSF55073">
    <property type="entry name" value="Nucleotide cyclase"/>
    <property type="match status" value="2"/>
</dbReference>
<dbReference type="InterPro" id="IPR029787">
    <property type="entry name" value="Nucleotide_cyclase"/>
</dbReference>
<feature type="transmembrane region" description="Helical" evidence="7">
    <location>
        <begin position="50"/>
        <end position="73"/>
    </location>
</feature>
<dbReference type="Pfam" id="PF00211">
    <property type="entry name" value="Guanylate_cyc"/>
    <property type="match status" value="2"/>
</dbReference>
<evidence type="ECO:0000256" key="2">
    <source>
        <dbReference type="ARBA" id="ARBA00022692"/>
    </source>
</evidence>
<dbReference type="GO" id="GO:0140326">
    <property type="term" value="F:ATPase-coupled intramembrane lipid transporter activity"/>
    <property type="evidence" value="ECO:0007669"/>
    <property type="project" value="TreeGrafter"/>
</dbReference>
<dbReference type="InterPro" id="IPR059000">
    <property type="entry name" value="ATPase_P-type_domA"/>
</dbReference>
<evidence type="ECO:0000313" key="9">
    <source>
        <dbReference type="EMBL" id="OMJ79335.1"/>
    </source>
</evidence>
<evidence type="ECO:0000256" key="5">
    <source>
        <dbReference type="ARBA" id="ARBA00022989"/>
    </source>
</evidence>
<dbReference type="InterPro" id="IPR023299">
    <property type="entry name" value="ATPase_P-typ_cyto_dom_N"/>
</dbReference>
<evidence type="ECO:0000256" key="4">
    <source>
        <dbReference type="ARBA" id="ARBA00022842"/>
    </source>
</evidence>
<dbReference type="PROSITE" id="PS50125">
    <property type="entry name" value="GUANYLATE_CYCLASE_2"/>
    <property type="match status" value="2"/>
</dbReference>
<feature type="transmembrane region" description="Helical" evidence="7">
    <location>
        <begin position="1056"/>
        <end position="1076"/>
    </location>
</feature>
<evidence type="ECO:0000256" key="1">
    <source>
        <dbReference type="ARBA" id="ARBA00004141"/>
    </source>
</evidence>
<keyword evidence="3" id="KW-0479">Metal-binding</keyword>
<feature type="transmembrane region" description="Helical" evidence="7">
    <location>
        <begin position="1265"/>
        <end position="1284"/>
    </location>
</feature>
<keyword evidence="6 7" id="KW-0472">Membrane</keyword>
<dbReference type="InterPro" id="IPR023214">
    <property type="entry name" value="HAD_sf"/>
</dbReference>
<feature type="transmembrane region" description="Helical" evidence="7">
    <location>
        <begin position="85"/>
        <end position="105"/>
    </location>
</feature>
<dbReference type="Gene3D" id="3.40.50.1000">
    <property type="entry name" value="HAD superfamily/HAD-like"/>
    <property type="match status" value="1"/>
</dbReference>
<dbReference type="Gene3D" id="3.40.1110.10">
    <property type="entry name" value="Calcium-transporting ATPase, cytoplasmic domain N"/>
    <property type="match status" value="1"/>
</dbReference>
<proteinExistence type="predicted"/>
<reference evidence="9 10" key="1">
    <citation type="submission" date="2016-11" db="EMBL/GenBank/DDBJ databases">
        <title>The macronuclear genome of Stentor coeruleus: a giant cell with tiny introns.</title>
        <authorList>
            <person name="Slabodnick M."/>
            <person name="Ruby J.G."/>
            <person name="Reiff S.B."/>
            <person name="Swart E.C."/>
            <person name="Gosai S."/>
            <person name="Prabakaran S."/>
            <person name="Witkowska E."/>
            <person name="Larue G.E."/>
            <person name="Fisher S."/>
            <person name="Freeman R.M."/>
            <person name="Gunawardena J."/>
            <person name="Chu W."/>
            <person name="Stover N.A."/>
            <person name="Gregory B.D."/>
            <person name="Nowacki M."/>
            <person name="Derisi J."/>
            <person name="Roy S.W."/>
            <person name="Marshall W.F."/>
            <person name="Sood P."/>
        </authorList>
    </citation>
    <scope>NUCLEOTIDE SEQUENCE [LARGE SCALE GENOMIC DNA]</scope>
    <source>
        <strain evidence="9">WM001</strain>
    </source>
</reference>
<feature type="transmembrane region" description="Helical" evidence="7">
    <location>
        <begin position="1017"/>
        <end position="1036"/>
    </location>
</feature>
<evidence type="ECO:0000256" key="7">
    <source>
        <dbReference type="SAM" id="Phobius"/>
    </source>
</evidence>
<dbReference type="InterPro" id="IPR023298">
    <property type="entry name" value="ATPase_P-typ_TM_dom_sf"/>
</dbReference>
<dbReference type="OrthoDB" id="354346at2759"/>
<evidence type="ECO:0000256" key="3">
    <source>
        <dbReference type="ARBA" id="ARBA00022723"/>
    </source>
</evidence>
<keyword evidence="2 7" id="KW-0812">Transmembrane</keyword>
<feature type="transmembrane region" description="Helical" evidence="7">
    <location>
        <begin position="1709"/>
        <end position="1728"/>
    </location>
</feature>
<evidence type="ECO:0000313" key="10">
    <source>
        <dbReference type="Proteomes" id="UP000187209"/>
    </source>
</evidence>
<comment type="subcellular location">
    <subcellularLocation>
        <location evidence="1">Membrane</location>
        <topology evidence="1">Multi-pass membrane protein</topology>
    </subcellularLocation>
</comment>
<feature type="transmembrane region" description="Helical" evidence="7">
    <location>
        <begin position="1785"/>
        <end position="1802"/>
    </location>
</feature>
<name>A0A1R2BRY0_9CILI</name>
<feature type="transmembrane region" description="Helical" evidence="7">
    <location>
        <begin position="907"/>
        <end position="925"/>
    </location>
</feature>
<dbReference type="InterPro" id="IPR036412">
    <property type="entry name" value="HAD-like_sf"/>
</dbReference>
<feature type="transmembrane region" description="Helical" evidence="7">
    <location>
        <begin position="1679"/>
        <end position="1697"/>
    </location>
</feature>
<dbReference type="Gene3D" id="3.30.70.1230">
    <property type="entry name" value="Nucleotide cyclase"/>
    <property type="match status" value="2"/>
</dbReference>
<feature type="transmembrane region" description="Helical" evidence="7">
    <location>
        <begin position="994"/>
        <end position="1010"/>
    </location>
</feature>
<dbReference type="GO" id="GO:0000166">
    <property type="term" value="F:nucleotide binding"/>
    <property type="evidence" value="ECO:0007669"/>
    <property type="project" value="InterPro"/>
</dbReference>
<feature type="transmembrane region" description="Helical" evidence="7">
    <location>
        <begin position="288"/>
        <end position="307"/>
    </location>
</feature>
<keyword evidence="5 7" id="KW-1133">Transmembrane helix</keyword>
<dbReference type="SUPFAM" id="SSF56784">
    <property type="entry name" value="HAD-like"/>
    <property type="match status" value="1"/>
</dbReference>
<feature type="domain" description="Guanylate cyclase" evidence="8">
    <location>
        <begin position="1366"/>
        <end position="1501"/>
    </location>
</feature>
<dbReference type="SUPFAM" id="SSF81653">
    <property type="entry name" value="Calcium ATPase, transduction domain A"/>
    <property type="match status" value="1"/>
</dbReference>
<dbReference type="Gene3D" id="2.70.150.10">
    <property type="entry name" value="Calcium-transporting ATPase, cytoplasmic transduction domain A"/>
    <property type="match status" value="1"/>
</dbReference>
<dbReference type="PANTHER" id="PTHR24092">
    <property type="entry name" value="PROBABLE PHOSPHOLIPID-TRANSPORTING ATPASE"/>
    <property type="match status" value="1"/>
</dbReference>
<organism evidence="9 10">
    <name type="scientific">Stentor coeruleus</name>
    <dbReference type="NCBI Taxonomy" id="5963"/>
    <lineage>
        <taxon>Eukaryota</taxon>
        <taxon>Sar</taxon>
        <taxon>Alveolata</taxon>
        <taxon>Ciliophora</taxon>
        <taxon>Postciliodesmatophora</taxon>
        <taxon>Heterotrichea</taxon>
        <taxon>Heterotrichida</taxon>
        <taxon>Stentoridae</taxon>
        <taxon>Stentor</taxon>
    </lineage>
</organism>
<dbReference type="Proteomes" id="UP000187209">
    <property type="component" value="Unassembled WGS sequence"/>
</dbReference>
<dbReference type="GO" id="GO:0005886">
    <property type="term" value="C:plasma membrane"/>
    <property type="evidence" value="ECO:0007669"/>
    <property type="project" value="TreeGrafter"/>
</dbReference>
<dbReference type="Pfam" id="PF16212">
    <property type="entry name" value="PhoLip_ATPase_C"/>
    <property type="match status" value="1"/>
</dbReference>
<comment type="caution">
    <text evidence="9">The sequence shown here is derived from an EMBL/GenBank/DDBJ whole genome shotgun (WGS) entry which is preliminary data.</text>
</comment>
<sequence length="2034" mass="229647">MNLNTGLLLSGHEQGKTYKRTVYISGYSSSTNLSKNKNFLRTSLYSLQNVIPLSLYYSFHNVICLWYLAISILELTMPVNNHLTAVIPLGSYLISNLFFALYQFCASAIRDRKNNSQVCLVWREKLFSKKMIKDINVGDIILLQENEIVPADMLLIASGNINKSCYLDNSNVTGENDLQKRITSKETQALIDSLDVNEAGIFLNMIEGKVNIDDPNALFNEFNGKLKLRGSPKSENLTLDNLLLRGSRIKAAPWVFGLVIYTGKETKISISSEHKISKVSVFEKKLEFHLGIICLSVLLISLLHFLLSTFKSKEKPSFINFFLYVLLYHSAIPFPLLFVRKIGKFIYCKRLKTTENVGINNPDILENLGQIEYILIEKNGILTNGVLKIRACIVNNFMYLVDQDYERSPNEETCLLCPEIASAIEPIRKKIEENCEETVKYFMCLALCNSAYPQENDEFLVSCNEDHSLVKLASEAGVKLSYRDSKKAILSISDLNKEFKIILSKEPSTSSKRTRILLYSFEDSQHLLFVKGPLEAMTEVIHSSGTRYIEDLKMNIPGIQIIILGVKILTKKEAEEFLYSYNNARKCPVNREGRIEGVIEQCEEGLQWLGAVGIEDKIADEAKSTVQALDCAGIKFWIVSGDNEENSVSAGFGSDIIKTSSELLRVTYPESVEEVLASFEDLIKNKIFYEDFFKARQEANNPDGTQKLEEIKDHSDTKRFSKKGSEILRRASLHPLISQLSNLRNGTLNVSKSFNSDIIDYVLIIDGKCLDFALKSADCLKCLTILLFLAKGVCSFNMLPNHKISLANILKHNFSFRPIFMGIGGWGDLGLLNESDISVSKQSGDITIQNFSDIKDLIFYRGINLYFISSKIVLLSLYFNVSFVVFLSLYHYMCGFSGTWLMNQEEIILYSLILQVVLFIPMYVYDRVISNSEVTDPEIYILGILNTMLRFTDFCQYLGLGAFNGGLSALFLYLTFDNLVSSDGYTSSPSHISIYLYIHFTLILVSITISETARFSLSTILSPVLVLLISFVYIILTQFSKTHELFDATKELFNMPAGALSAFIASFTILLVFLSVKMLNSFFCVNYSVLLKAFAANQSRLNLPTRMQFFENNLGKVFNNSEVTKITENEEICEIDPYSLHFNSVSKEKIFALENSLVNVKTYSIYMQFYSICHIIIFMYSAFKTNQGLWSQIILLFCSGLLCCFSALQFTNIYKQNVLYYTRAFLLTSNAITFFAICVLNSSFSLIFAVFPLFLVFLISNLWRFYMTIIISEAILDICFKSLLFTRNTGYFLSEYAIVLVAICIIIATIAYMLEYSRRKEYLLASKVTVQMNKAKNVLGLLLPHFVMTRVKDGTRYISEDQGIVSVLFCNICDFEENFADLTPYELASFLDELFGKFDQLCEIVGATKIETVGKTYMASAGLKDSEAELDPNLSQVSHARRVIELGFGMIHIIQRTKIKHNKLHVKIGINSGRVQAGVVGYHKPQFSLVGDTVNTASRMATTLTEKDCIQITTSTYELVKTSSGITFVPHNSLVKGKGKMDTFIVKIGDRIDANNNDGPLGEPKLSMNLSSLSGIISSHSTIPPLVSSEQSSEKTKKKSFIAEPDNNAVFSQNTVFTVQHISLFSYKCTETVEEKKFRENTNENIYEIFYIGLLAALFVYAAQTVIEIAFVIEDRNNLRSINIWFSIVMVTGYAILLKMLKDYHDSLVYSWALALSYMIPIGIIMLVDSFDGYSHTALTSIKITFHVLLLSHCSTLLFKHISVCILAVSLVWLLYISIICPTPSGFLSLMFMGVCIVSIYHKEISMRVFENLKSTSDDELKKIEALLTQMVPTHAYEHLMAEDFVIDKFSQVTMIYADIVGFTAWSSNRTPEEVVTMLNEMFTRFDRMCVEHNAYKVHTIGDCYVAMSNIGNNNRDPGQECLNVLTFAHCMIKAIEEVNTKYSMGISMRIGVHTGDVIGGITGKSIVRYDIYGIDSYIANQMESNGVAGHIAVSNVTRALISRYRPSLYSFIEHKTVTIFDNQIKIFLLQDCE</sequence>
<feature type="transmembrane region" description="Helical" evidence="7">
    <location>
        <begin position="1189"/>
        <end position="1208"/>
    </location>
</feature>
<dbReference type="InterPro" id="IPR008250">
    <property type="entry name" value="ATPase_P-typ_transduc_dom_A_sf"/>
</dbReference>
<feature type="transmembrane region" description="Helical" evidence="7">
    <location>
        <begin position="1296"/>
        <end position="1314"/>
    </location>
</feature>
<feature type="transmembrane region" description="Helical" evidence="7">
    <location>
        <begin position="1758"/>
        <end position="1779"/>
    </location>
</feature>
<evidence type="ECO:0000259" key="8">
    <source>
        <dbReference type="PROSITE" id="PS50125"/>
    </source>
</evidence>
<dbReference type="SMART" id="SM00044">
    <property type="entry name" value="CYCc"/>
    <property type="match status" value="2"/>
</dbReference>
<dbReference type="InterPro" id="IPR032630">
    <property type="entry name" value="P_typ_ATPase_c"/>
</dbReference>
<dbReference type="CDD" id="cd07302">
    <property type="entry name" value="CHD"/>
    <property type="match status" value="2"/>
</dbReference>
<feature type="transmembrane region" description="Helical" evidence="7">
    <location>
        <begin position="865"/>
        <end position="887"/>
    </location>
</feature>
<dbReference type="EMBL" id="MPUH01000476">
    <property type="protein sequence ID" value="OMJ79335.1"/>
    <property type="molecule type" value="Genomic_DNA"/>
</dbReference>
<dbReference type="GO" id="GO:0046872">
    <property type="term" value="F:metal ion binding"/>
    <property type="evidence" value="ECO:0007669"/>
    <property type="project" value="UniProtKB-KW"/>
</dbReference>
<dbReference type="GO" id="GO:0009190">
    <property type="term" value="P:cyclic nucleotide biosynthetic process"/>
    <property type="evidence" value="ECO:0007669"/>
    <property type="project" value="InterPro"/>
</dbReference>
<keyword evidence="4" id="KW-0460">Magnesium</keyword>
<accession>A0A1R2BRY0</accession>
<dbReference type="InterPro" id="IPR001054">
    <property type="entry name" value="A/G_cyclase"/>
</dbReference>
<feature type="transmembrane region" description="Helical" evidence="7">
    <location>
        <begin position="1163"/>
        <end position="1183"/>
    </location>
</feature>
<gene>
    <name evidence="9" type="ORF">SteCoe_20677</name>
</gene>
<dbReference type="GO" id="GO:0045332">
    <property type="term" value="P:phospholipid translocation"/>
    <property type="evidence" value="ECO:0007669"/>
    <property type="project" value="TreeGrafter"/>
</dbReference>
<feature type="domain" description="Guanylate cyclase" evidence="8">
    <location>
        <begin position="1854"/>
        <end position="1984"/>
    </location>
</feature>
<dbReference type="SUPFAM" id="SSF81665">
    <property type="entry name" value="Calcium ATPase, transmembrane domain M"/>
    <property type="match status" value="1"/>
</dbReference>
<evidence type="ECO:0000256" key="6">
    <source>
        <dbReference type="ARBA" id="ARBA00023136"/>
    </source>
</evidence>
<dbReference type="Pfam" id="PF00122">
    <property type="entry name" value="E1-E2_ATPase"/>
    <property type="match status" value="1"/>
</dbReference>